<evidence type="ECO:0000256" key="11">
    <source>
        <dbReference type="ARBA" id="ARBA00022989"/>
    </source>
</evidence>
<dbReference type="EMBL" id="LNIX01000006">
    <property type="protein sequence ID" value="OXA53178.1"/>
    <property type="molecule type" value="Genomic_DNA"/>
</dbReference>
<evidence type="ECO:0000256" key="12">
    <source>
        <dbReference type="ARBA" id="ARBA00023034"/>
    </source>
</evidence>
<evidence type="ECO:0000256" key="15">
    <source>
        <dbReference type="ARBA" id="ARBA00023211"/>
    </source>
</evidence>
<keyword evidence="12" id="KW-0333">Golgi apparatus</keyword>
<reference evidence="22 23" key="1">
    <citation type="submission" date="2015-12" db="EMBL/GenBank/DDBJ databases">
        <title>The genome of Folsomia candida.</title>
        <authorList>
            <person name="Faddeeva A."/>
            <person name="Derks M.F."/>
            <person name="Anvar Y."/>
            <person name="Smit S."/>
            <person name="Van Straalen N."/>
            <person name="Roelofs D."/>
        </authorList>
    </citation>
    <scope>NUCLEOTIDE SEQUENCE [LARGE SCALE GENOMIC DNA]</scope>
    <source>
        <strain evidence="22 23">VU population</strain>
        <tissue evidence="22">Whole body</tissue>
    </source>
</reference>
<evidence type="ECO:0000256" key="9">
    <source>
        <dbReference type="ARBA" id="ARBA00022723"/>
    </source>
</evidence>
<dbReference type="Proteomes" id="UP000198287">
    <property type="component" value="Unassembled WGS sequence"/>
</dbReference>
<evidence type="ECO:0000256" key="7">
    <source>
        <dbReference type="ARBA" id="ARBA00022679"/>
    </source>
</evidence>
<proteinExistence type="inferred from homology"/>
<evidence type="ECO:0000256" key="19">
    <source>
        <dbReference type="ARBA" id="ARBA00033291"/>
    </source>
</evidence>
<dbReference type="AlphaFoldDB" id="A0A226E755"/>
<dbReference type="OrthoDB" id="6479716at2759"/>
<keyword evidence="23" id="KW-1185">Reference proteome</keyword>
<evidence type="ECO:0000256" key="2">
    <source>
        <dbReference type="ARBA" id="ARBA00004323"/>
    </source>
</evidence>
<evidence type="ECO:0000256" key="8">
    <source>
        <dbReference type="ARBA" id="ARBA00022692"/>
    </source>
</evidence>
<keyword evidence="10" id="KW-0735">Signal-anchor</keyword>
<keyword evidence="14" id="KW-0325">Glycoprotein</keyword>
<evidence type="ECO:0000313" key="22">
    <source>
        <dbReference type="EMBL" id="OXA53178.1"/>
    </source>
</evidence>
<dbReference type="UniPathway" id="UPA00378"/>
<evidence type="ECO:0000256" key="4">
    <source>
        <dbReference type="ARBA" id="ARBA00008539"/>
    </source>
</evidence>
<dbReference type="GO" id="GO:0035269">
    <property type="term" value="P:protein O-linked glycosylation via mannose"/>
    <property type="evidence" value="ECO:0007669"/>
    <property type="project" value="TreeGrafter"/>
</dbReference>
<comment type="pathway">
    <text evidence="3">Protein modification; protein glycosylation.</text>
</comment>
<evidence type="ECO:0000256" key="20">
    <source>
        <dbReference type="ARBA" id="ARBA00047852"/>
    </source>
</evidence>
<comment type="similarity">
    <text evidence="4">Belongs to the glycosyltransferase 49 family.</text>
</comment>
<evidence type="ECO:0000313" key="23">
    <source>
        <dbReference type="Proteomes" id="UP000198287"/>
    </source>
</evidence>
<organism evidence="22 23">
    <name type="scientific">Folsomia candida</name>
    <name type="common">Springtail</name>
    <dbReference type="NCBI Taxonomy" id="158441"/>
    <lineage>
        <taxon>Eukaryota</taxon>
        <taxon>Metazoa</taxon>
        <taxon>Ecdysozoa</taxon>
        <taxon>Arthropoda</taxon>
        <taxon>Hexapoda</taxon>
        <taxon>Collembola</taxon>
        <taxon>Entomobryomorpha</taxon>
        <taxon>Isotomoidea</taxon>
        <taxon>Isotomidae</taxon>
        <taxon>Proisotominae</taxon>
        <taxon>Folsomia</taxon>
    </lineage>
</organism>
<evidence type="ECO:0000256" key="21">
    <source>
        <dbReference type="SAM" id="Phobius"/>
    </source>
</evidence>
<dbReference type="GO" id="GO:0046872">
    <property type="term" value="F:metal ion binding"/>
    <property type="evidence" value="ECO:0007669"/>
    <property type="project" value="UniProtKB-KW"/>
</dbReference>
<comment type="catalytic activity">
    <reaction evidence="20">
        <text>3-O-[beta-D-Xyl-(1-&gt;4)-Rib-ol-P-Rib-ol-P-3-beta-D-GalNAc-(1-&gt;3)-beta-D-GlcNAc-(1-&gt;4)-(O-6-P-alpha-D-Man)]-Thr-[protein] + UDP-alpha-D-glucuronate = 3-O-[beta-D-GlcA-(1-&gt;3)-beta-D-Xyl-(1-&gt;4)-Rib-ol-P-Rib-ol-P-3-beta-D-GalNAc-(1-&gt;3)-beta-D-GlcNAc-(1-&gt;4)-(O-6-P-alpha-D-Man)]-Thr-[protein] + UDP + H(+)</text>
        <dbReference type="Rhea" id="RHEA:46860"/>
        <dbReference type="Rhea" id="RHEA-COMP:15023"/>
        <dbReference type="Rhea" id="RHEA-COMP:17482"/>
        <dbReference type="ChEBI" id="CHEBI:15378"/>
        <dbReference type="ChEBI" id="CHEBI:58052"/>
        <dbReference type="ChEBI" id="CHEBI:58223"/>
        <dbReference type="ChEBI" id="CHEBI:142405"/>
        <dbReference type="ChEBI" id="CHEBI:177336"/>
    </reaction>
</comment>
<evidence type="ECO:0000256" key="5">
    <source>
        <dbReference type="ARBA" id="ARBA00017962"/>
    </source>
</evidence>
<sequence length="479" mass="55073">MRWCVNNCICRFLYRHLPAVVLVSILIISANQVINFARDKSSPVCYKIVSPFAPKPGAVATKSSSSSAVVLAGGGENETDSILPNVEWTRARLDERRMLRIYEWTWPGTLWSSLMTSYNVCLATQGSIDRIPWIGEVSEKWLGPISLAVYVRNGDELWILSIFMSYMRRCSALFLQTVSVHVVVPAEFEVPDYANQSFYYDVMSDEHPCGQPHQYMSSLVVKFLQHEPVGLYPQNHMRNIARKNCPTPWVFMTDVDIIPRLNSSSMINTFYNSISSKCQKCAFVIPVFELDKSMPYPQTKKELASYASKGMARQFHLKIYKFGHWATNYTAWLSTNLQEESTKISHIVDSKVNHYEPFYVSSDDIPKHDERFVGYGFTRSSQVLEARVMGWKFFVLTPIFAIHWGLQTPQTIRSPSLPIPFHAMKYNIKAINQAKSSRRSQNLRNHVIYTDFVSELVARYNISVSRRKAQRKQVNPRQQ</sequence>
<protein>
    <recommendedName>
        <fullName evidence="5">Beta-1,4-glucuronyltransferase 1</fullName>
    </recommendedName>
    <alternativeName>
        <fullName evidence="16">I-beta-1,3-N-acetylglucosaminyltransferase</fullName>
    </alternativeName>
    <alternativeName>
        <fullName evidence="19">N-acetyllactosaminide beta-1,3-N-acetylglucosaminyltransferase</fullName>
    </alternativeName>
    <alternativeName>
        <fullName evidence="17">Poly-N-acetyllactosamine extension enzyme</fullName>
    </alternativeName>
    <alternativeName>
        <fullName evidence="18">UDP-GlcNAc:betaGal beta-1,3-N-acetylglucosaminyltransferase 1</fullName>
    </alternativeName>
</protein>
<dbReference type="PANTHER" id="PTHR46420:SF1">
    <property type="entry name" value="BETA-1,4-GLUCURONYLTRANSFERASE 1"/>
    <property type="match status" value="1"/>
</dbReference>
<comment type="cofactor">
    <cofactor evidence="1">
        <name>Mn(2+)</name>
        <dbReference type="ChEBI" id="CHEBI:29035"/>
    </cofactor>
</comment>
<comment type="caution">
    <text evidence="22">The sequence shown here is derived from an EMBL/GenBank/DDBJ whole genome shotgun (WGS) entry which is preliminary data.</text>
</comment>
<keyword evidence="15" id="KW-0464">Manganese</keyword>
<dbReference type="GO" id="GO:0000139">
    <property type="term" value="C:Golgi membrane"/>
    <property type="evidence" value="ECO:0007669"/>
    <property type="project" value="UniProtKB-SubCell"/>
</dbReference>
<evidence type="ECO:0000256" key="6">
    <source>
        <dbReference type="ARBA" id="ARBA00022676"/>
    </source>
</evidence>
<keyword evidence="6" id="KW-0328">Glycosyltransferase</keyword>
<name>A0A226E755_FOLCA</name>
<dbReference type="PANTHER" id="PTHR46420">
    <property type="entry name" value="BETA-1,4-GLUCURONYLTRANSFERASE 1"/>
    <property type="match status" value="1"/>
</dbReference>
<evidence type="ECO:0000256" key="18">
    <source>
        <dbReference type="ARBA" id="ARBA00032181"/>
    </source>
</evidence>
<keyword evidence="13 21" id="KW-0472">Membrane</keyword>
<evidence type="ECO:0000256" key="10">
    <source>
        <dbReference type="ARBA" id="ARBA00022968"/>
    </source>
</evidence>
<dbReference type="Pfam" id="PF13896">
    <property type="entry name" value="Glyco_transf_49"/>
    <property type="match status" value="1"/>
</dbReference>
<comment type="subcellular location">
    <subcellularLocation>
        <location evidence="2">Golgi apparatus membrane</location>
        <topology evidence="2">Single-pass type II membrane protein</topology>
    </subcellularLocation>
</comment>
<keyword evidence="11 21" id="KW-1133">Transmembrane helix</keyword>
<keyword evidence="7" id="KW-0808">Transferase</keyword>
<feature type="transmembrane region" description="Helical" evidence="21">
    <location>
        <begin position="12"/>
        <end position="34"/>
    </location>
</feature>
<dbReference type="OMA" id="SETHISH"/>
<dbReference type="InterPro" id="IPR043189">
    <property type="entry name" value="B4GAT1"/>
</dbReference>
<evidence type="ECO:0000256" key="14">
    <source>
        <dbReference type="ARBA" id="ARBA00023180"/>
    </source>
</evidence>
<keyword evidence="8 21" id="KW-0812">Transmembrane</keyword>
<evidence type="ECO:0000256" key="3">
    <source>
        <dbReference type="ARBA" id="ARBA00004922"/>
    </source>
</evidence>
<evidence type="ECO:0000256" key="17">
    <source>
        <dbReference type="ARBA" id="ARBA00032175"/>
    </source>
</evidence>
<dbReference type="GO" id="GO:0015020">
    <property type="term" value="F:glucuronosyltransferase activity"/>
    <property type="evidence" value="ECO:0007669"/>
    <property type="project" value="InterPro"/>
</dbReference>
<gene>
    <name evidence="22" type="ORF">Fcan01_12652</name>
</gene>
<keyword evidence="9" id="KW-0479">Metal-binding</keyword>
<evidence type="ECO:0000256" key="16">
    <source>
        <dbReference type="ARBA" id="ARBA00030723"/>
    </source>
</evidence>
<accession>A0A226E755</accession>
<evidence type="ECO:0000256" key="13">
    <source>
        <dbReference type="ARBA" id="ARBA00023136"/>
    </source>
</evidence>
<evidence type="ECO:0000256" key="1">
    <source>
        <dbReference type="ARBA" id="ARBA00001936"/>
    </source>
</evidence>